<evidence type="ECO:0000256" key="1">
    <source>
        <dbReference type="ARBA" id="ARBA00004651"/>
    </source>
</evidence>
<evidence type="ECO:0000256" key="3">
    <source>
        <dbReference type="ARBA" id="ARBA00022692"/>
    </source>
</evidence>
<feature type="domain" description="Cytochrome b561 bacterial/Ni-hydrogenase" evidence="7">
    <location>
        <begin position="17"/>
        <end position="179"/>
    </location>
</feature>
<evidence type="ECO:0000256" key="5">
    <source>
        <dbReference type="ARBA" id="ARBA00023136"/>
    </source>
</evidence>
<evidence type="ECO:0000313" key="9">
    <source>
        <dbReference type="Proteomes" id="UP000622707"/>
    </source>
</evidence>
<dbReference type="PANTHER" id="PTHR30485:SF2">
    <property type="entry name" value="BLL0597 PROTEIN"/>
    <property type="match status" value="1"/>
</dbReference>
<evidence type="ECO:0000256" key="6">
    <source>
        <dbReference type="SAM" id="Phobius"/>
    </source>
</evidence>
<evidence type="ECO:0000256" key="2">
    <source>
        <dbReference type="ARBA" id="ARBA00022475"/>
    </source>
</evidence>
<organism evidence="8 9">
    <name type="scientific">Ramlibacter alkalitolerans</name>
    <dbReference type="NCBI Taxonomy" id="2039631"/>
    <lineage>
        <taxon>Bacteria</taxon>
        <taxon>Pseudomonadati</taxon>
        <taxon>Pseudomonadota</taxon>
        <taxon>Betaproteobacteria</taxon>
        <taxon>Burkholderiales</taxon>
        <taxon>Comamonadaceae</taxon>
        <taxon>Ramlibacter</taxon>
    </lineage>
</organism>
<keyword evidence="3 6" id="KW-0812">Transmembrane</keyword>
<dbReference type="Proteomes" id="UP000622707">
    <property type="component" value="Unassembled WGS sequence"/>
</dbReference>
<feature type="transmembrane region" description="Helical" evidence="6">
    <location>
        <begin position="149"/>
        <end position="170"/>
    </location>
</feature>
<dbReference type="InterPro" id="IPR011577">
    <property type="entry name" value="Cyt_b561_bac/Ni-Hgenase"/>
</dbReference>
<evidence type="ECO:0000313" key="8">
    <source>
        <dbReference type="EMBL" id="MBL0426403.1"/>
    </source>
</evidence>
<feature type="transmembrane region" description="Helical" evidence="6">
    <location>
        <begin position="191"/>
        <end position="210"/>
    </location>
</feature>
<proteinExistence type="predicted"/>
<dbReference type="EMBL" id="JAEQND010000008">
    <property type="protein sequence ID" value="MBL0426403.1"/>
    <property type="molecule type" value="Genomic_DNA"/>
</dbReference>
<evidence type="ECO:0000256" key="4">
    <source>
        <dbReference type="ARBA" id="ARBA00022989"/>
    </source>
</evidence>
<reference evidence="8 9" key="1">
    <citation type="journal article" date="2017" name="Int. J. Syst. Evol. Microbiol.">
        <title>Ramlibacter alkalitolerans sp. nov., alkali-tolerant bacterium isolated from soil of ginseng.</title>
        <authorList>
            <person name="Lee D.H."/>
            <person name="Cha C.J."/>
        </authorList>
    </citation>
    <scope>NUCLEOTIDE SEQUENCE [LARGE SCALE GENOMIC DNA]</scope>
    <source>
        <strain evidence="8 9">KACC 19305</strain>
    </source>
</reference>
<protein>
    <submittedName>
        <fullName evidence="8">Cytochrome b/b6 domain-containing protein</fullName>
    </submittedName>
</protein>
<comment type="subcellular location">
    <subcellularLocation>
        <location evidence="1">Cell membrane</location>
        <topology evidence="1">Multi-pass membrane protein</topology>
    </subcellularLocation>
</comment>
<dbReference type="PANTHER" id="PTHR30485">
    <property type="entry name" value="NI/FE-HYDROGENASE 1 B-TYPE CYTOCHROME SUBUNIT"/>
    <property type="match status" value="1"/>
</dbReference>
<dbReference type="Gene3D" id="1.20.950.20">
    <property type="entry name" value="Transmembrane di-heme cytochromes, Chain C"/>
    <property type="match status" value="1"/>
</dbReference>
<feature type="transmembrane region" description="Helical" evidence="6">
    <location>
        <begin position="47"/>
        <end position="66"/>
    </location>
</feature>
<keyword evidence="5 6" id="KW-0472">Membrane</keyword>
<evidence type="ECO:0000259" key="7">
    <source>
        <dbReference type="Pfam" id="PF01292"/>
    </source>
</evidence>
<dbReference type="InterPro" id="IPR051542">
    <property type="entry name" value="Hydrogenase_cytochrome"/>
</dbReference>
<keyword evidence="2" id="KW-1003">Cell membrane</keyword>
<keyword evidence="9" id="KW-1185">Reference proteome</keyword>
<keyword evidence="4 6" id="KW-1133">Transmembrane helix</keyword>
<name>A0ABS1JQ91_9BURK</name>
<sequence length="235" mass="26073">MNTASASPAERPTRTLVWDAPVRVFHWLMVASFAVAWLTAESERWQLAHVTAGYTMAGLVAFRVVWGLVGTRYARFTAFVRSPWTAVDYLMVMLLERRPQRHTGHNPAGGLAILALLTLAALTAASGWANYNELAGHWMEDVHEVLANTMLGLVALHVVAVVASSALHRENLVGAMIHGRKPVPRAQGIRSPWRSVAALLLAAVLAFWWLQWESAPQQPQPQQERAAHRHKHQGH</sequence>
<feature type="transmembrane region" description="Helical" evidence="6">
    <location>
        <begin position="20"/>
        <end position="40"/>
    </location>
</feature>
<accession>A0ABS1JQ91</accession>
<gene>
    <name evidence="8" type="ORF">JI746_14920</name>
</gene>
<comment type="caution">
    <text evidence="8">The sequence shown here is derived from an EMBL/GenBank/DDBJ whole genome shotgun (WGS) entry which is preliminary data.</text>
</comment>
<dbReference type="RefSeq" id="WP_201690530.1">
    <property type="nucleotide sequence ID" value="NZ_JAEQND010000008.1"/>
</dbReference>
<dbReference type="Pfam" id="PF01292">
    <property type="entry name" value="Ni_hydr_CYTB"/>
    <property type="match status" value="1"/>
</dbReference>
<feature type="transmembrane region" description="Helical" evidence="6">
    <location>
        <begin position="108"/>
        <end position="129"/>
    </location>
</feature>
<dbReference type="InterPro" id="IPR016174">
    <property type="entry name" value="Di-haem_cyt_TM"/>
</dbReference>
<dbReference type="SUPFAM" id="SSF81342">
    <property type="entry name" value="Transmembrane di-heme cytochromes"/>
    <property type="match status" value="1"/>
</dbReference>